<dbReference type="Gene3D" id="3.20.20.210">
    <property type="match status" value="1"/>
</dbReference>
<evidence type="ECO:0000313" key="3">
    <source>
        <dbReference type="Proteomes" id="UP000216752"/>
    </source>
</evidence>
<dbReference type="Pfam" id="PF01208">
    <property type="entry name" value="URO-D"/>
    <property type="match status" value="1"/>
</dbReference>
<reference evidence="2" key="1">
    <citation type="submission" date="2024-05" db="EMBL/GenBank/DDBJ databases">
        <title>Isolation and characterization of Sporomusa carbonis sp. nov., a carboxydotrophic hydrogenogen in the genus of Sporomusa isolated from a charcoal burning pile.</title>
        <authorList>
            <person name="Boeer T."/>
            <person name="Rosenbaum F."/>
            <person name="Eysell L."/>
            <person name="Mueller V."/>
            <person name="Daniel R."/>
            <person name="Poehlein A."/>
        </authorList>
    </citation>
    <scope>NUCLEOTIDE SEQUENCE [LARGE SCALE GENOMIC DNA]</scope>
    <source>
        <strain evidence="2">DSM 10669</strain>
    </source>
</reference>
<accession>A0ABZ3IU46</accession>
<dbReference type="PANTHER" id="PTHR47099:SF1">
    <property type="entry name" value="METHYLCOBAMIDE:COM METHYLTRANSFERASE MTBA"/>
    <property type="match status" value="1"/>
</dbReference>
<evidence type="ECO:0000313" key="2">
    <source>
        <dbReference type="EMBL" id="XFO68943.1"/>
    </source>
</evidence>
<protein>
    <recommendedName>
        <fullName evidence="1">Uroporphyrinogen decarboxylase (URO-D) domain-containing protein</fullName>
    </recommendedName>
</protein>
<dbReference type="SUPFAM" id="SSF51726">
    <property type="entry name" value="UROD/MetE-like"/>
    <property type="match status" value="1"/>
</dbReference>
<keyword evidence="3" id="KW-1185">Reference proteome</keyword>
<dbReference type="Proteomes" id="UP000216752">
    <property type="component" value="Chromosome"/>
</dbReference>
<dbReference type="RefSeq" id="WP_094602785.1">
    <property type="nucleotide sequence ID" value="NZ_CP155573.1"/>
</dbReference>
<dbReference type="InterPro" id="IPR038071">
    <property type="entry name" value="UROD/MetE-like_sf"/>
</dbReference>
<dbReference type="InterPro" id="IPR052024">
    <property type="entry name" value="Methanogen_methyltrans"/>
</dbReference>
<dbReference type="EMBL" id="CP155573">
    <property type="protein sequence ID" value="XFO68943.1"/>
    <property type="molecule type" value="Genomic_DNA"/>
</dbReference>
<name>A0ABZ3IU46_9FIRM</name>
<gene>
    <name evidence="2" type="ORF">SPSIL_051710</name>
</gene>
<dbReference type="PANTHER" id="PTHR47099">
    <property type="entry name" value="METHYLCOBAMIDE:COM METHYLTRANSFERASE MTBA"/>
    <property type="match status" value="1"/>
</dbReference>
<proteinExistence type="predicted"/>
<sequence>MNTAQDLYQERLNRIKTAVALGKPDRVPFMHSGTAFYGYLAGVKISEVCVNPLLAHQVMLRGMLSFGDLDGTQRSTVFPLALSMGQLCKVKLPGKDLPDNDVWQVHEQELMLKADYDDIIKRGFTPWHQDYCRDRLDNVIDKMKPFFDVLPLADKNMLEAGLPVLAARTVTTPYEIFSSARSMTPFVTDLYKIPDKVHAAAEVVMEEMLEELRTFMRRTKPIGILIGLGRSSRTFVSQKMQERFVYPYIMKFVDTILEEGAIPFLHCDGNWNKDFDFVRQLPKGKCVFQLDGATDIFKAKAVVGDRVCIYGDVPPGMLTVGTADDVYHYCQKLIGEIGPAGFILGQGCDTPANAKPENVKAMFSAIADQ</sequence>
<feature type="domain" description="Uroporphyrinogen decarboxylase (URO-D)" evidence="1">
    <location>
        <begin position="143"/>
        <end position="367"/>
    </location>
</feature>
<evidence type="ECO:0000259" key="1">
    <source>
        <dbReference type="Pfam" id="PF01208"/>
    </source>
</evidence>
<organism evidence="2 3">
    <name type="scientific">Sporomusa silvacetica DSM 10669</name>
    <dbReference type="NCBI Taxonomy" id="1123289"/>
    <lineage>
        <taxon>Bacteria</taxon>
        <taxon>Bacillati</taxon>
        <taxon>Bacillota</taxon>
        <taxon>Negativicutes</taxon>
        <taxon>Selenomonadales</taxon>
        <taxon>Sporomusaceae</taxon>
        <taxon>Sporomusa</taxon>
    </lineage>
</organism>
<dbReference type="InterPro" id="IPR000257">
    <property type="entry name" value="Uroporphyrinogen_deCOase"/>
</dbReference>